<protein>
    <submittedName>
        <fullName evidence="1">Uncharacterized protein</fullName>
    </submittedName>
</protein>
<dbReference type="EMBL" id="KZ679126">
    <property type="protein sequence ID" value="PTB81576.1"/>
    <property type="molecule type" value="Genomic_DNA"/>
</dbReference>
<evidence type="ECO:0000313" key="2">
    <source>
        <dbReference type="Proteomes" id="UP000240760"/>
    </source>
</evidence>
<sequence>MYMYPVPEASLCRNDWRWSTTSGAHRFCASRSSWFARNRLIEAINLSLSRRTNTPKHPIANRVAPSLCESLFLSLSLLKPSLFACPAASDVGPPLNPLRAKTPQKVQRWGPGCLNRERIPETNALTLLQPQTEWEWGSASQASTCSIAGAVA</sequence>
<name>A0A2T4CJ48_TRILO</name>
<dbReference type="Proteomes" id="UP000240760">
    <property type="component" value="Unassembled WGS sequence"/>
</dbReference>
<proteinExistence type="predicted"/>
<accession>A0A2T4CJ48</accession>
<reference evidence="1 2" key="1">
    <citation type="submission" date="2016-07" db="EMBL/GenBank/DDBJ databases">
        <title>Multiple horizontal gene transfer events from other fungi enriched the ability of initially mycotrophic Trichoderma (Ascomycota) to feed on dead plant biomass.</title>
        <authorList>
            <consortium name="DOE Joint Genome Institute"/>
            <person name="Aerts A."/>
            <person name="Atanasova L."/>
            <person name="Chenthamara K."/>
            <person name="Zhang J."/>
            <person name="Grujic M."/>
            <person name="Henrissat B."/>
            <person name="Kuo A."/>
            <person name="Salamov A."/>
            <person name="Lipzen A."/>
            <person name="Labutti K."/>
            <person name="Barry K."/>
            <person name="Miao Y."/>
            <person name="Rahimi M.J."/>
            <person name="Shen Q."/>
            <person name="Grigoriev I.V."/>
            <person name="Kubicek C.P."/>
            <person name="Druzhinina I.S."/>
        </authorList>
    </citation>
    <scope>NUCLEOTIDE SEQUENCE [LARGE SCALE GENOMIC DNA]</scope>
    <source>
        <strain evidence="1 2">ATCC 18648</strain>
    </source>
</reference>
<dbReference type="AlphaFoldDB" id="A0A2T4CJ48"/>
<gene>
    <name evidence="1" type="ORF">M440DRAFT_88171</name>
</gene>
<organism evidence="1 2">
    <name type="scientific">Trichoderma longibrachiatum ATCC 18648</name>
    <dbReference type="NCBI Taxonomy" id="983965"/>
    <lineage>
        <taxon>Eukaryota</taxon>
        <taxon>Fungi</taxon>
        <taxon>Dikarya</taxon>
        <taxon>Ascomycota</taxon>
        <taxon>Pezizomycotina</taxon>
        <taxon>Sordariomycetes</taxon>
        <taxon>Hypocreomycetidae</taxon>
        <taxon>Hypocreales</taxon>
        <taxon>Hypocreaceae</taxon>
        <taxon>Trichoderma</taxon>
    </lineage>
</organism>
<keyword evidence="2" id="KW-1185">Reference proteome</keyword>
<evidence type="ECO:0000313" key="1">
    <source>
        <dbReference type="EMBL" id="PTB81576.1"/>
    </source>
</evidence>